<dbReference type="VEuPathDB" id="VectorBase:LOC119177642"/>
<accession>A0A6G5ACL6</accession>
<sequence>MAKLPSLLQQVPNIQHAICADDITIWATKGSDGTIQDALQEAVSVVQDYAAAGSLTCSVDKSELLVYKRRRKTADSPDISLFLDGHPIPLVPRIRILGLYLQSDGKASYTTHLLAQQITQITHMIQRITNRRRGLCEKNVLRLVQALIVSRLTYHLPFHNLRLAQIKKIDILL</sequence>
<protein>
    <submittedName>
        <fullName evidence="1">Putative tick transposon</fullName>
    </submittedName>
</protein>
<dbReference type="OrthoDB" id="6491850at2759"/>
<dbReference type="AlphaFoldDB" id="A0A6G5ACL6"/>
<reference evidence="1" key="1">
    <citation type="submission" date="2020-03" db="EMBL/GenBank/DDBJ databases">
        <title>A transcriptome and proteome of the tick Rhipicephalus microplus shaped by the genetic composition of its hosts and developmental stage.</title>
        <authorList>
            <person name="Garcia G.R."/>
            <person name="Ribeiro J.M.C."/>
            <person name="Maruyama S.R."/>
            <person name="Gardinasse L.G."/>
            <person name="Nelson K."/>
            <person name="Ferreira B.R."/>
            <person name="Andrade T.G."/>
            <person name="Santos I.K.F.M."/>
        </authorList>
    </citation>
    <scope>NUCLEOTIDE SEQUENCE</scope>
    <source>
        <strain evidence="1">NSGR</strain>
        <tissue evidence="1">Salivary glands</tissue>
    </source>
</reference>
<dbReference type="EMBL" id="GIKN01005663">
    <property type="protein sequence ID" value="NIE47936.1"/>
    <property type="molecule type" value="Transcribed_RNA"/>
</dbReference>
<proteinExistence type="predicted"/>
<name>A0A6G5ACL6_RHIMP</name>
<evidence type="ECO:0000313" key="1">
    <source>
        <dbReference type="EMBL" id="NIE47936.1"/>
    </source>
</evidence>
<organism evidence="1">
    <name type="scientific">Rhipicephalus microplus</name>
    <name type="common">Cattle tick</name>
    <name type="synonym">Boophilus microplus</name>
    <dbReference type="NCBI Taxonomy" id="6941"/>
    <lineage>
        <taxon>Eukaryota</taxon>
        <taxon>Metazoa</taxon>
        <taxon>Ecdysozoa</taxon>
        <taxon>Arthropoda</taxon>
        <taxon>Chelicerata</taxon>
        <taxon>Arachnida</taxon>
        <taxon>Acari</taxon>
        <taxon>Parasitiformes</taxon>
        <taxon>Ixodida</taxon>
        <taxon>Ixodoidea</taxon>
        <taxon>Ixodidae</taxon>
        <taxon>Rhipicephalinae</taxon>
        <taxon>Rhipicephalus</taxon>
        <taxon>Boophilus</taxon>
    </lineage>
</organism>